<sequence length="493" mass="52622">MALAVALVWLTVRALSNPVDHDIDQYLGGAMLGAEGRVFRDFLHLQPPLQLWLWTPVIPLLEPHAFVLLHAMTVLAGLGIALLTWRGARIIGAPPGAALAGALLLALCEPFQYAVTTLRNDALPAIIGAMAMVAAILAVRGNDARLGAFTGVLWGLASSGKLLHLVIAGAGGSALLILAWRGRIAWRVPLAAAAGGLIGLMPAVIVAAGSWDAFRWGVFEFAARAPFAWNLANGRGERLLQAHELLVAGAILVEGPALVAILLRIDRWRLREGEARPDLFLLDALIVGALAAAMMPTPVQRGYFLPVLAPLFVRLSPLLADIWRDRRRWPLALLAIGVVAGLVRTPVLGVLALQAGSPMLSVEREAHWLGERMRAAGVMGPVATLSPRLVLDSGMPLDPRFATGVFVFRTGALLSRGQADRFNVATPAGLEDAFRRVPPAAIVTGYEGARRRFPADPDAALVRYARRHGWVELESPIGNAVLFLNPTAAKGRP</sequence>
<keyword evidence="5 8" id="KW-0812">Transmembrane</keyword>
<reference evidence="9 10" key="1">
    <citation type="submission" date="2020-03" db="EMBL/GenBank/DDBJ databases">
        <title>Genomic Encyclopedia of Type Strains, Phase IV (KMG-IV): sequencing the most valuable type-strain genomes for metagenomic binning, comparative biology and taxonomic classification.</title>
        <authorList>
            <person name="Goeker M."/>
        </authorList>
    </citation>
    <scope>NUCLEOTIDE SEQUENCE [LARGE SCALE GENOMIC DNA]</scope>
    <source>
        <strain evidence="9 10">DSM 27651</strain>
    </source>
</reference>
<keyword evidence="3" id="KW-0328">Glycosyltransferase</keyword>
<dbReference type="Proteomes" id="UP000734218">
    <property type="component" value="Unassembled WGS sequence"/>
</dbReference>
<feature type="transmembrane region" description="Helical" evidence="8">
    <location>
        <begin position="332"/>
        <end position="353"/>
    </location>
</feature>
<dbReference type="PANTHER" id="PTHR33908:SF11">
    <property type="entry name" value="MEMBRANE PROTEIN"/>
    <property type="match status" value="1"/>
</dbReference>
<evidence type="ECO:0000256" key="4">
    <source>
        <dbReference type="ARBA" id="ARBA00022679"/>
    </source>
</evidence>
<evidence type="ECO:0000256" key="7">
    <source>
        <dbReference type="ARBA" id="ARBA00023136"/>
    </source>
</evidence>
<dbReference type="InterPro" id="IPR050297">
    <property type="entry name" value="LipidA_mod_glycosyltrf_83"/>
</dbReference>
<evidence type="ECO:0000313" key="10">
    <source>
        <dbReference type="Proteomes" id="UP000734218"/>
    </source>
</evidence>
<feature type="transmembrane region" description="Helical" evidence="8">
    <location>
        <begin position="122"/>
        <end position="142"/>
    </location>
</feature>
<evidence type="ECO:0000256" key="5">
    <source>
        <dbReference type="ARBA" id="ARBA00022692"/>
    </source>
</evidence>
<evidence type="ECO:0000256" key="8">
    <source>
        <dbReference type="SAM" id="Phobius"/>
    </source>
</evidence>
<protein>
    <recommendedName>
        <fullName evidence="11">Glycosyltransferase RgtA/B/C/D-like domain-containing protein</fullName>
    </recommendedName>
</protein>
<evidence type="ECO:0008006" key="11">
    <source>
        <dbReference type="Google" id="ProtNLM"/>
    </source>
</evidence>
<feature type="transmembrane region" description="Helical" evidence="8">
    <location>
        <begin position="162"/>
        <end position="180"/>
    </location>
</feature>
<keyword evidence="10" id="KW-1185">Reference proteome</keyword>
<proteinExistence type="predicted"/>
<dbReference type="PANTHER" id="PTHR33908">
    <property type="entry name" value="MANNOSYLTRANSFERASE YKCB-RELATED"/>
    <property type="match status" value="1"/>
</dbReference>
<evidence type="ECO:0000256" key="3">
    <source>
        <dbReference type="ARBA" id="ARBA00022676"/>
    </source>
</evidence>
<keyword evidence="4" id="KW-0808">Transferase</keyword>
<evidence type="ECO:0000256" key="2">
    <source>
        <dbReference type="ARBA" id="ARBA00022475"/>
    </source>
</evidence>
<evidence type="ECO:0000256" key="1">
    <source>
        <dbReference type="ARBA" id="ARBA00004651"/>
    </source>
</evidence>
<comment type="caution">
    <text evidence="9">The sequence shown here is derived from an EMBL/GenBank/DDBJ whole genome shotgun (WGS) entry which is preliminary data.</text>
</comment>
<dbReference type="RefSeq" id="WP_167953415.1">
    <property type="nucleotide sequence ID" value="NZ_JAATJE010000001.1"/>
</dbReference>
<organism evidence="9 10">
    <name type="scientific">Sphingomonas jejuensis</name>
    <dbReference type="NCBI Taxonomy" id="904715"/>
    <lineage>
        <taxon>Bacteria</taxon>
        <taxon>Pseudomonadati</taxon>
        <taxon>Pseudomonadota</taxon>
        <taxon>Alphaproteobacteria</taxon>
        <taxon>Sphingomonadales</taxon>
        <taxon>Sphingomonadaceae</taxon>
        <taxon>Sphingomonas</taxon>
    </lineage>
</organism>
<comment type="subcellular location">
    <subcellularLocation>
        <location evidence="1">Cell membrane</location>
        <topology evidence="1">Multi-pass membrane protein</topology>
    </subcellularLocation>
</comment>
<gene>
    <name evidence="9" type="ORF">GGR88_000903</name>
</gene>
<feature type="transmembrane region" description="Helical" evidence="8">
    <location>
        <begin position="65"/>
        <end position="85"/>
    </location>
</feature>
<keyword evidence="6 8" id="KW-1133">Transmembrane helix</keyword>
<keyword evidence="7 8" id="KW-0472">Membrane</keyword>
<evidence type="ECO:0000256" key="6">
    <source>
        <dbReference type="ARBA" id="ARBA00022989"/>
    </source>
</evidence>
<evidence type="ECO:0000313" key="9">
    <source>
        <dbReference type="EMBL" id="NJC33429.1"/>
    </source>
</evidence>
<feature type="transmembrane region" description="Helical" evidence="8">
    <location>
        <begin position="192"/>
        <end position="211"/>
    </location>
</feature>
<dbReference type="EMBL" id="JAATJE010000001">
    <property type="protein sequence ID" value="NJC33429.1"/>
    <property type="molecule type" value="Genomic_DNA"/>
</dbReference>
<name>A0ABX0XKR1_9SPHN</name>
<accession>A0ABX0XKR1</accession>
<keyword evidence="2" id="KW-1003">Cell membrane</keyword>